<accession>A0A0A9DNR5</accession>
<feature type="chain" id="PRO_5002063967" evidence="1">
    <location>
        <begin position="27"/>
        <end position="121"/>
    </location>
</feature>
<reference evidence="2" key="1">
    <citation type="submission" date="2014-09" db="EMBL/GenBank/DDBJ databases">
        <authorList>
            <person name="Magalhaes I.L.F."/>
            <person name="Oliveira U."/>
            <person name="Santos F.R."/>
            <person name="Vidigal T.H.D.A."/>
            <person name="Brescovit A.D."/>
            <person name="Santos A.J."/>
        </authorList>
    </citation>
    <scope>NUCLEOTIDE SEQUENCE</scope>
    <source>
        <tissue evidence="2">Shoot tissue taken approximately 20 cm above the soil surface</tissue>
    </source>
</reference>
<keyword evidence="1" id="KW-0732">Signal</keyword>
<evidence type="ECO:0000256" key="1">
    <source>
        <dbReference type="SAM" id="SignalP"/>
    </source>
</evidence>
<evidence type="ECO:0000313" key="2">
    <source>
        <dbReference type="EMBL" id="JAD85412.1"/>
    </source>
</evidence>
<proteinExistence type="predicted"/>
<dbReference type="AlphaFoldDB" id="A0A0A9DNR5"/>
<name>A0A0A9DNR5_ARUDO</name>
<protein>
    <submittedName>
        <fullName evidence="2">Uncharacterized protein</fullName>
    </submittedName>
</protein>
<dbReference type="EMBL" id="GBRH01212483">
    <property type="protein sequence ID" value="JAD85412.1"/>
    <property type="molecule type" value="Transcribed_RNA"/>
</dbReference>
<sequence>MIRRMLLVHNMHVSLRLKLLLSLHMCLEFLIPHGVHQCVQFSGWWCKAVKQVPKELRKGVNSLVTLIAWEIWKHRCECVFNGTPPNVDLVVRTISHECSLWCMAGARDLACLLQWSLAQGS</sequence>
<feature type="signal peptide" evidence="1">
    <location>
        <begin position="1"/>
        <end position="26"/>
    </location>
</feature>
<reference evidence="2" key="2">
    <citation type="journal article" date="2015" name="Data Brief">
        <title>Shoot transcriptome of the giant reed, Arundo donax.</title>
        <authorList>
            <person name="Barrero R.A."/>
            <person name="Guerrero F.D."/>
            <person name="Moolhuijzen P."/>
            <person name="Goolsby J.A."/>
            <person name="Tidwell J."/>
            <person name="Bellgard S.E."/>
            <person name="Bellgard M.I."/>
        </authorList>
    </citation>
    <scope>NUCLEOTIDE SEQUENCE</scope>
    <source>
        <tissue evidence="2">Shoot tissue taken approximately 20 cm above the soil surface</tissue>
    </source>
</reference>
<organism evidence="2">
    <name type="scientific">Arundo donax</name>
    <name type="common">Giant reed</name>
    <name type="synonym">Donax arundinaceus</name>
    <dbReference type="NCBI Taxonomy" id="35708"/>
    <lineage>
        <taxon>Eukaryota</taxon>
        <taxon>Viridiplantae</taxon>
        <taxon>Streptophyta</taxon>
        <taxon>Embryophyta</taxon>
        <taxon>Tracheophyta</taxon>
        <taxon>Spermatophyta</taxon>
        <taxon>Magnoliopsida</taxon>
        <taxon>Liliopsida</taxon>
        <taxon>Poales</taxon>
        <taxon>Poaceae</taxon>
        <taxon>PACMAD clade</taxon>
        <taxon>Arundinoideae</taxon>
        <taxon>Arundineae</taxon>
        <taxon>Arundo</taxon>
    </lineage>
</organism>